<protein>
    <submittedName>
        <fullName evidence="1">Uncharacterized protein</fullName>
    </submittedName>
</protein>
<dbReference type="EMBL" id="JSZA02000079">
    <property type="protein sequence ID" value="KHD06806.1"/>
    <property type="molecule type" value="Genomic_DNA"/>
</dbReference>
<keyword evidence="2" id="KW-1185">Reference proteome</keyword>
<accession>A0A0A6RSF8</accession>
<dbReference type="AlphaFoldDB" id="A0A0A6RSF8"/>
<evidence type="ECO:0000313" key="2">
    <source>
        <dbReference type="Proteomes" id="UP000030428"/>
    </source>
</evidence>
<comment type="caution">
    <text evidence="1">The sequence shown here is derived from an EMBL/GenBank/DDBJ whole genome shotgun (WGS) entry which is preliminary data.</text>
</comment>
<dbReference type="Proteomes" id="UP000030428">
    <property type="component" value="Unassembled WGS sequence"/>
</dbReference>
<sequence length="64" mass="7783">MPRPQERVKLALNWQGLRVWWHRLWSVEGLSTLMLMAYLLWQKEQLEPIDKFSKNSFIKSLELL</sequence>
<organism evidence="1 2">
    <name type="scientific">Candidatus Thiomargarita nelsonii</name>
    <dbReference type="NCBI Taxonomy" id="1003181"/>
    <lineage>
        <taxon>Bacteria</taxon>
        <taxon>Pseudomonadati</taxon>
        <taxon>Pseudomonadota</taxon>
        <taxon>Gammaproteobacteria</taxon>
        <taxon>Thiotrichales</taxon>
        <taxon>Thiotrichaceae</taxon>
        <taxon>Thiomargarita</taxon>
    </lineage>
</organism>
<gene>
    <name evidence="1" type="ORF">PN36_19290</name>
</gene>
<proteinExistence type="predicted"/>
<reference evidence="1 2" key="1">
    <citation type="journal article" date="2016" name="Front. Microbiol.">
        <title>Single-Cell (Meta-)Genomics of a Dimorphic Candidatus Thiomargarita nelsonii Reveals Genomic Plasticity.</title>
        <authorList>
            <person name="Flood B.E."/>
            <person name="Fliss P."/>
            <person name="Jones D.S."/>
            <person name="Dick G.J."/>
            <person name="Jain S."/>
            <person name="Kaster A.K."/>
            <person name="Winkel M."/>
            <person name="Mussmann M."/>
            <person name="Bailey J."/>
        </authorList>
    </citation>
    <scope>NUCLEOTIDE SEQUENCE [LARGE SCALE GENOMIC DNA]</scope>
    <source>
        <strain evidence="1">Hydrate Ridge</strain>
    </source>
</reference>
<evidence type="ECO:0000313" key="1">
    <source>
        <dbReference type="EMBL" id="KHD06806.1"/>
    </source>
</evidence>
<name>A0A0A6RSF8_9GAMM</name>